<dbReference type="AlphaFoldDB" id="A0A8S3VQG2"/>
<dbReference type="EMBL" id="CAJPWZ010003303">
    <property type="protein sequence ID" value="CAG2256389.1"/>
    <property type="molecule type" value="Genomic_DNA"/>
</dbReference>
<evidence type="ECO:0000256" key="1">
    <source>
        <dbReference type="SAM" id="SignalP"/>
    </source>
</evidence>
<feature type="signal peptide" evidence="1">
    <location>
        <begin position="1"/>
        <end position="18"/>
    </location>
</feature>
<dbReference type="InterPro" id="IPR022041">
    <property type="entry name" value="Methyltransf_FA"/>
</dbReference>
<protein>
    <recommendedName>
        <fullName evidence="2">Farnesoic acid O-methyl transferase domain-containing protein</fullName>
    </recommendedName>
</protein>
<accession>A0A8S3VQG2</accession>
<name>A0A8S3VQG2_MYTED</name>
<organism evidence="3 4">
    <name type="scientific">Mytilus edulis</name>
    <name type="common">Blue mussel</name>
    <dbReference type="NCBI Taxonomy" id="6550"/>
    <lineage>
        <taxon>Eukaryota</taxon>
        <taxon>Metazoa</taxon>
        <taxon>Spiralia</taxon>
        <taxon>Lophotrochozoa</taxon>
        <taxon>Mollusca</taxon>
        <taxon>Bivalvia</taxon>
        <taxon>Autobranchia</taxon>
        <taxon>Pteriomorphia</taxon>
        <taxon>Mytilida</taxon>
        <taxon>Mytiloidea</taxon>
        <taxon>Mytilidae</taxon>
        <taxon>Mytilinae</taxon>
        <taxon>Mytilus</taxon>
    </lineage>
</organism>
<dbReference type="Proteomes" id="UP000683360">
    <property type="component" value="Unassembled WGS sequence"/>
</dbReference>
<evidence type="ECO:0000259" key="2">
    <source>
        <dbReference type="Pfam" id="PF12248"/>
    </source>
</evidence>
<feature type="chain" id="PRO_5035782889" description="Farnesoic acid O-methyl transferase domain-containing protein" evidence="1">
    <location>
        <begin position="19"/>
        <end position="270"/>
    </location>
</feature>
<keyword evidence="1" id="KW-0732">Signal</keyword>
<reference evidence="3" key="1">
    <citation type="submission" date="2021-03" db="EMBL/GenBank/DDBJ databases">
        <authorList>
            <person name="Bekaert M."/>
        </authorList>
    </citation>
    <scope>NUCLEOTIDE SEQUENCE</scope>
</reference>
<proteinExistence type="predicted"/>
<keyword evidence="4" id="KW-1185">Reference proteome</keyword>
<evidence type="ECO:0000313" key="4">
    <source>
        <dbReference type="Proteomes" id="UP000683360"/>
    </source>
</evidence>
<dbReference type="OrthoDB" id="6044186at2759"/>
<evidence type="ECO:0000313" key="3">
    <source>
        <dbReference type="EMBL" id="CAG2256389.1"/>
    </source>
</evidence>
<dbReference type="Pfam" id="PF12248">
    <property type="entry name" value="Methyltransf_FA"/>
    <property type="match status" value="1"/>
</dbReference>
<sequence length="270" mass="30341">MITVELFKLAVLATVAFGNILEEVWIVTADSGEVDYRTPNVFNYYTSLSTFQIFPAQRRFLRFRIKTCDAALVLLSAAIDLQSPDFYEVCIGGAENTAVYLRKLGQNVTNYYEQYAFNGYGLLSCEDYRLFELYWGVSSTITLWSETKGIVMSWTDRNIPIDVKGVGLMSAWGSDGTWVVENLSLFNGQYCGANGIYGDMVILTTSMDSSIISCALECALLQNCMGINMNHKIKECQFIARGQPVVWSVDHDWTFYTKCVNENLCVGCII</sequence>
<gene>
    <name evidence="3" type="ORF">MEDL_67702</name>
</gene>
<comment type="caution">
    <text evidence="3">The sequence shown here is derived from an EMBL/GenBank/DDBJ whole genome shotgun (WGS) entry which is preliminary data.</text>
</comment>
<feature type="domain" description="Farnesoic acid O-methyl transferase" evidence="2">
    <location>
        <begin position="57"/>
        <end position="182"/>
    </location>
</feature>